<reference evidence="3" key="1">
    <citation type="journal article" date="2019" name="Int. J. Syst. Evol. Microbiol.">
        <title>The Global Catalogue of Microorganisms (GCM) 10K type strain sequencing project: providing services to taxonomists for standard genome sequencing and annotation.</title>
        <authorList>
            <consortium name="The Broad Institute Genomics Platform"/>
            <consortium name="The Broad Institute Genome Sequencing Center for Infectious Disease"/>
            <person name="Wu L."/>
            <person name="Ma J."/>
        </authorList>
    </citation>
    <scope>NUCLEOTIDE SEQUENCE [LARGE SCALE GENOMIC DNA]</scope>
    <source>
        <strain evidence="3">KCTC 52141</strain>
    </source>
</reference>
<comment type="caution">
    <text evidence="2">The sequence shown here is derived from an EMBL/GenBank/DDBJ whole genome shotgun (WGS) entry which is preliminary data.</text>
</comment>
<keyword evidence="3" id="KW-1185">Reference proteome</keyword>
<sequence length="241" mass="27220">MNKIRDDFTKETKRILQERVGNRCTNPECRCLTSGPNYEPEKATRIGVAAHITAAAEGGPRFNSSLSNEKRKSISNGIWLCQNCAKLIDNDEKIYTTNMLLEWKQVSEENCRRELEGKPPIEYPQKEGWICYWCRSFVEHMQPVCAACHAEVAYTATRKERGEAWSTGLFVGGGGSLLFFVLLPQILNAQFDWALPIGFGLGIYALIISAIIAVICGVVSIEHKEKQYRGQPPRFFRNTII</sequence>
<proteinExistence type="predicted"/>
<name>A0ABV7HQC3_9GAMM</name>
<dbReference type="RefSeq" id="WP_382417071.1">
    <property type="nucleotide sequence ID" value="NZ_AP031500.1"/>
</dbReference>
<feature type="transmembrane region" description="Helical" evidence="1">
    <location>
        <begin position="168"/>
        <end position="187"/>
    </location>
</feature>
<keyword evidence="1" id="KW-0472">Membrane</keyword>
<keyword evidence="1" id="KW-1133">Transmembrane helix</keyword>
<evidence type="ECO:0000256" key="1">
    <source>
        <dbReference type="SAM" id="Phobius"/>
    </source>
</evidence>
<gene>
    <name evidence="2" type="ORF">ACFOEB_12465</name>
</gene>
<evidence type="ECO:0008006" key="4">
    <source>
        <dbReference type="Google" id="ProtNLM"/>
    </source>
</evidence>
<keyword evidence="1" id="KW-0812">Transmembrane</keyword>
<evidence type="ECO:0000313" key="3">
    <source>
        <dbReference type="Proteomes" id="UP001595548"/>
    </source>
</evidence>
<dbReference type="EMBL" id="JBHRTL010000017">
    <property type="protein sequence ID" value="MFC3156019.1"/>
    <property type="molecule type" value="Genomic_DNA"/>
</dbReference>
<organism evidence="2 3">
    <name type="scientific">Gilvimarinus japonicus</name>
    <dbReference type="NCBI Taxonomy" id="1796469"/>
    <lineage>
        <taxon>Bacteria</taxon>
        <taxon>Pseudomonadati</taxon>
        <taxon>Pseudomonadota</taxon>
        <taxon>Gammaproteobacteria</taxon>
        <taxon>Cellvibrionales</taxon>
        <taxon>Cellvibrionaceae</taxon>
        <taxon>Gilvimarinus</taxon>
    </lineage>
</organism>
<protein>
    <recommendedName>
        <fullName evidence="4">HNH endonuclease</fullName>
    </recommendedName>
</protein>
<dbReference type="Proteomes" id="UP001595548">
    <property type="component" value="Unassembled WGS sequence"/>
</dbReference>
<feature type="transmembrane region" description="Helical" evidence="1">
    <location>
        <begin position="193"/>
        <end position="221"/>
    </location>
</feature>
<evidence type="ECO:0000313" key="2">
    <source>
        <dbReference type="EMBL" id="MFC3156019.1"/>
    </source>
</evidence>
<accession>A0ABV7HQC3</accession>